<comment type="similarity">
    <text evidence="6">Belongs to the peptidase M48 family.</text>
</comment>
<organism evidence="9 10">
    <name type="scientific">Caenimonas terrae</name>
    <dbReference type="NCBI Taxonomy" id="696074"/>
    <lineage>
        <taxon>Bacteria</taxon>
        <taxon>Pseudomonadati</taxon>
        <taxon>Pseudomonadota</taxon>
        <taxon>Betaproteobacteria</taxon>
        <taxon>Burkholderiales</taxon>
        <taxon>Comamonadaceae</taxon>
        <taxon>Caenimonas</taxon>
    </lineage>
</organism>
<dbReference type="Gene3D" id="3.30.2010.10">
    <property type="entry name" value="Metalloproteases ('zincins'), catalytic domain"/>
    <property type="match status" value="1"/>
</dbReference>
<dbReference type="Pfam" id="PF01435">
    <property type="entry name" value="Peptidase_M48"/>
    <property type="match status" value="1"/>
</dbReference>
<dbReference type="PANTHER" id="PTHR22726">
    <property type="entry name" value="METALLOENDOPEPTIDASE OMA1"/>
    <property type="match status" value="1"/>
</dbReference>
<proteinExistence type="inferred from homology"/>
<dbReference type="InterPro" id="IPR051156">
    <property type="entry name" value="Mito/Outer_Membr_Metalloprot"/>
</dbReference>
<evidence type="ECO:0000256" key="3">
    <source>
        <dbReference type="ARBA" id="ARBA00022801"/>
    </source>
</evidence>
<dbReference type="CDD" id="cd07331">
    <property type="entry name" value="M48C_Oma1_like"/>
    <property type="match status" value="1"/>
</dbReference>
<comment type="cofactor">
    <cofactor evidence="6">
        <name>Zn(2+)</name>
        <dbReference type="ChEBI" id="CHEBI:29105"/>
    </cofactor>
    <text evidence="6">Binds 1 zinc ion per subunit.</text>
</comment>
<evidence type="ECO:0000313" key="9">
    <source>
        <dbReference type="EMBL" id="MFC5496459.1"/>
    </source>
</evidence>
<dbReference type="EMBL" id="JBHSMF010000002">
    <property type="protein sequence ID" value="MFC5496459.1"/>
    <property type="molecule type" value="Genomic_DNA"/>
</dbReference>
<sequence>MTDSIAAAAGFWRALALGLALVALPASGAFAKAQPAEGVAVGKASRLSALVPAAEVENAAAQQYRDLLAQAADKRALAQPDHPQLQRIRAVATRLIAQAPQWNPRAAQWKWEVNLIGSNQVNAFCMPGGKIVFFSGILDQLKLTDDEVAMVMGHEMAHALREHARERMAKGELTNVGANVLVQVLGLGQVGQAMTGIGAQLMTLKFSRSDESEADLVGMEIAARAGYDPRAAITLWTKMSQASKGSPPQWISTHPSSATRIAELQRNLPRVMPLYERAKH</sequence>
<evidence type="ECO:0000256" key="2">
    <source>
        <dbReference type="ARBA" id="ARBA00022723"/>
    </source>
</evidence>
<evidence type="ECO:0000256" key="1">
    <source>
        <dbReference type="ARBA" id="ARBA00022670"/>
    </source>
</evidence>
<evidence type="ECO:0000256" key="4">
    <source>
        <dbReference type="ARBA" id="ARBA00022833"/>
    </source>
</evidence>
<evidence type="ECO:0000259" key="8">
    <source>
        <dbReference type="Pfam" id="PF01435"/>
    </source>
</evidence>
<dbReference type="Proteomes" id="UP001596037">
    <property type="component" value="Unassembled WGS sequence"/>
</dbReference>
<comment type="caution">
    <text evidence="9">The sequence shown here is derived from an EMBL/GenBank/DDBJ whole genome shotgun (WGS) entry which is preliminary data.</text>
</comment>
<dbReference type="InterPro" id="IPR001915">
    <property type="entry name" value="Peptidase_M48"/>
</dbReference>
<evidence type="ECO:0000256" key="7">
    <source>
        <dbReference type="SAM" id="SignalP"/>
    </source>
</evidence>
<keyword evidence="5 6" id="KW-0482">Metalloprotease</keyword>
<keyword evidence="7" id="KW-0732">Signal</keyword>
<name>A0ABW0N980_9BURK</name>
<feature type="domain" description="Peptidase M48" evidence="8">
    <location>
        <begin position="87"/>
        <end position="266"/>
    </location>
</feature>
<protein>
    <submittedName>
        <fullName evidence="9">M48 family metallopeptidase</fullName>
    </submittedName>
</protein>
<keyword evidence="3 6" id="KW-0378">Hydrolase</keyword>
<gene>
    <name evidence="9" type="ORF">ACFPOE_02855</name>
</gene>
<keyword evidence="2" id="KW-0479">Metal-binding</keyword>
<evidence type="ECO:0000313" key="10">
    <source>
        <dbReference type="Proteomes" id="UP001596037"/>
    </source>
</evidence>
<feature type="chain" id="PRO_5045220708" evidence="7">
    <location>
        <begin position="32"/>
        <end position="280"/>
    </location>
</feature>
<dbReference type="PANTHER" id="PTHR22726:SF1">
    <property type="entry name" value="METALLOENDOPEPTIDASE OMA1, MITOCHONDRIAL"/>
    <property type="match status" value="1"/>
</dbReference>
<accession>A0ABW0N980</accession>
<reference evidence="10" key="1">
    <citation type="journal article" date="2019" name="Int. J. Syst. Evol. Microbiol.">
        <title>The Global Catalogue of Microorganisms (GCM) 10K type strain sequencing project: providing services to taxonomists for standard genome sequencing and annotation.</title>
        <authorList>
            <consortium name="The Broad Institute Genomics Platform"/>
            <consortium name="The Broad Institute Genome Sequencing Center for Infectious Disease"/>
            <person name="Wu L."/>
            <person name="Ma J."/>
        </authorList>
    </citation>
    <scope>NUCLEOTIDE SEQUENCE [LARGE SCALE GENOMIC DNA]</scope>
    <source>
        <strain evidence="10">CCUG 57401</strain>
    </source>
</reference>
<feature type="signal peptide" evidence="7">
    <location>
        <begin position="1"/>
        <end position="31"/>
    </location>
</feature>
<keyword evidence="1 6" id="KW-0645">Protease</keyword>
<evidence type="ECO:0000256" key="5">
    <source>
        <dbReference type="ARBA" id="ARBA00023049"/>
    </source>
</evidence>
<keyword evidence="4 6" id="KW-0862">Zinc</keyword>
<dbReference type="RefSeq" id="WP_376848478.1">
    <property type="nucleotide sequence ID" value="NZ_JBHSMF010000002.1"/>
</dbReference>
<evidence type="ECO:0000256" key="6">
    <source>
        <dbReference type="RuleBase" id="RU003983"/>
    </source>
</evidence>
<keyword evidence="10" id="KW-1185">Reference proteome</keyword>